<feature type="transmembrane region" description="Helical" evidence="7">
    <location>
        <begin position="27"/>
        <end position="44"/>
    </location>
</feature>
<evidence type="ECO:0000256" key="1">
    <source>
        <dbReference type="ARBA" id="ARBA00004651"/>
    </source>
</evidence>
<keyword evidence="3 7" id="KW-1133">Transmembrane helix</keyword>
<feature type="transmembrane region" description="Helical" evidence="7">
    <location>
        <begin position="125"/>
        <end position="145"/>
    </location>
</feature>
<accession>A0A0W7X3M6</accession>
<feature type="transmembrane region" description="Helical" evidence="7">
    <location>
        <begin position="64"/>
        <end position="83"/>
    </location>
</feature>
<dbReference type="CDD" id="cd17321">
    <property type="entry name" value="MFS_MMR_MDR_like"/>
    <property type="match status" value="1"/>
</dbReference>
<feature type="region of interest" description="Disordered" evidence="6">
    <location>
        <begin position="1"/>
        <end position="23"/>
    </location>
</feature>
<evidence type="ECO:0000256" key="2">
    <source>
        <dbReference type="ARBA" id="ARBA00022692"/>
    </source>
</evidence>
<dbReference type="InterPro" id="IPR011701">
    <property type="entry name" value="MFS"/>
</dbReference>
<feature type="transmembrane region" description="Helical" evidence="7">
    <location>
        <begin position="282"/>
        <end position="303"/>
    </location>
</feature>
<feature type="transmembrane region" description="Helical" evidence="7">
    <location>
        <begin position="95"/>
        <end position="119"/>
    </location>
</feature>
<feature type="transmembrane region" description="Helical" evidence="7">
    <location>
        <begin position="157"/>
        <end position="180"/>
    </location>
</feature>
<dbReference type="GO" id="GO:0046677">
    <property type="term" value="P:response to antibiotic"/>
    <property type="evidence" value="ECO:0007669"/>
    <property type="project" value="UniProtKB-KW"/>
</dbReference>
<dbReference type="Proteomes" id="UP000054804">
    <property type="component" value="Unassembled WGS sequence"/>
</dbReference>
<dbReference type="Pfam" id="PF07690">
    <property type="entry name" value="MFS_1"/>
    <property type="match status" value="1"/>
</dbReference>
<dbReference type="STRING" id="1765722.AT728_15195"/>
<dbReference type="PANTHER" id="PTHR42718:SF49">
    <property type="entry name" value="EXPORT PROTEIN"/>
    <property type="match status" value="1"/>
</dbReference>
<dbReference type="PANTHER" id="PTHR42718">
    <property type="entry name" value="MAJOR FACILITATOR SUPERFAMILY MULTIDRUG TRANSPORTER MFSC"/>
    <property type="match status" value="1"/>
</dbReference>
<feature type="transmembrane region" description="Helical" evidence="7">
    <location>
        <begin position="449"/>
        <end position="467"/>
    </location>
</feature>
<keyword evidence="2 7" id="KW-0812">Transmembrane</keyword>
<dbReference type="Gene3D" id="1.20.1720.10">
    <property type="entry name" value="Multidrug resistance protein D"/>
    <property type="match status" value="1"/>
</dbReference>
<keyword evidence="5" id="KW-0046">Antibiotic resistance</keyword>
<evidence type="ECO:0000256" key="4">
    <source>
        <dbReference type="ARBA" id="ARBA00023136"/>
    </source>
</evidence>
<dbReference type="InterPro" id="IPR036259">
    <property type="entry name" value="MFS_trans_sf"/>
</dbReference>
<feature type="transmembrane region" description="Helical" evidence="7">
    <location>
        <begin position="349"/>
        <end position="373"/>
    </location>
</feature>
<dbReference type="GO" id="GO:0022857">
    <property type="term" value="F:transmembrane transporter activity"/>
    <property type="evidence" value="ECO:0007669"/>
    <property type="project" value="InterPro"/>
</dbReference>
<keyword evidence="10" id="KW-1185">Reference proteome</keyword>
<protein>
    <submittedName>
        <fullName evidence="9">MFS transporter</fullName>
    </submittedName>
</protein>
<evidence type="ECO:0000256" key="6">
    <source>
        <dbReference type="SAM" id="MobiDB-lite"/>
    </source>
</evidence>
<comment type="caution">
    <text evidence="9">The sequence shown here is derived from an EMBL/GenBank/DDBJ whole genome shotgun (WGS) entry which is preliminary data.</text>
</comment>
<dbReference type="AlphaFoldDB" id="A0A0W7X3M6"/>
<dbReference type="SUPFAM" id="SSF103473">
    <property type="entry name" value="MFS general substrate transporter"/>
    <property type="match status" value="1"/>
</dbReference>
<feature type="transmembrane region" description="Helical" evidence="7">
    <location>
        <begin position="242"/>
        <end position="262"/>
    </location>
</feature>
<feature type="transmembrane region" description="Helical" evidence="7">
    <location>
        <begin position="418"/>
        <end position="437"/>
    </location>
</feature>
<dbReference type="PROSITE" id="PS50850">
    <property type="entry name" value="MFS"/>
    <property type="match status" value="1"/>
</dbReference>
<dbReference type="Gene3D" id="1.20.1250.20">
    <property type="entry name" value="MFS general substrate transporter like domains"/>
    <property type="match status" value="1"/>
</dbReference>
<dbReference type="EMBL" id="LOCL01000034">
    <property type="protein sequence ID" value="KUF17437.1"/>
    <property type="molecule type" value="Genomic_DNA"/>
</dbReference>
<evidence type="ECO:0000313" key="10">
    <source>
        <dbReference type="Proteomes" id="UP000054804"/>
    </source>
</evidence>
<feature type="transmembrane region" description="Helical" evidence="7">
    <location>
        <begin position="217"/>
        <end position="236"/>
    </location>
</feature>
<feature type="domain" description="Major facilitator superfamily (MFS) profile" evidence="8">
    <location>
        <begin position="26"/>
        <end position="472"/>
    </location>
</feature>
<evidence type="ECO:0000256" key="3">
    <source>
        <dbReference type="ARBA" id="ARBA00022989"/>
    </source>
</evidence>
<dbReference type="GO" id="GO:0005886">
    <property type="term" value="C:plasma membrane"/>
    <property type="evidence" value="ECO:0007669"/>
    <property type="project" value="UniProtKB-SubCell"/>
</dbReference>
<evidence type="ECO:0000313" key="9">
    <source>
        <dbReference type="EMBL" id="KUF17437.1"/>
    </source>
</evidence>
<gene>
    <name evidence="9" type="ORF">AT728_15195</name>
</gene>
<organism evidence="9 10">
    <name type="scientific">Streptomyces silvensis</name>
    <dbReference type="NCBI Taxonomy" id="1765722"/>
    <lineage>
        <taxon>Bacteria</taxon>
        <taxon>Bacillati</taxon>
        <taxon>Actinomycetota</taxon>
        <taxon>Actinomycetes</taxon>
        <taxon>Kitasatosporales</taxon>
        <taxon>Streptomycetaceae</taxon>
        <taxon>Streptomyces</taxon>
    </lineage>
</organism>
<dbReference type="InterPro" id="IPR020846">
    <property type="entry name" value="MFS_dom"/>
</dbReference>
<evidence type="ECO:0000256" key="7">
    <source>
        <dbReference type="SAM" id="Phobius"/>
    </source>
</evidence>
<feature type="transmembrane region" description="Helical" evidence="7">
    <location>
        <begin position="318"/>
        <end position="337"/>
    </location>
</feature>
<comment type="subcellular location">
    <subcellularLocation>
        <location evidence="1">Cell membrane</location>
        <topology evidence="1">Multi-pass membrane protein</topology>
    </subcellularLocation>
</comment>
<evidence type="ECO:0000256" key="5">
    <source>
        <dbReference type="ARBA" id="ARBA00023251"/>
    </source>
</evidence>
<feature type="transmembrane region" description="Helical" evidence="7">
    <location>
        <begin position="379"/>
        <end position="398"/>
    </location>
</feature>
<keyword evidence="4 7" id="KW-0472">Membrane</keyword>
<proteinExistence type="predicted"/>
<feature type="transmembrane region" description="Helical" evidence="7">
    <location>
        <begin position="186"/>
        <end position="205"/>
    </location>
</feature>
<reference evidence="9 10" key="1">
    <citation type="submission" date="2015-12" db="EMBL/GenBank/DDBJ databases">
        <title>Draft genome sequence of Streptomyces silvensis ATCC 53525, a producer of novel hormone antagonists.</title>
        <authorList>
            <person name="Johnston C.W."/>
            <person name="Li Y."/>
            <person name="Magarvey N.A."/>
        </authorList>
    </citation>
    <scope>NUCLEOTIDE SEQUENCE [LARGE SCALE GENOMIC DNA]</scope>
    <source>
        <strain evidence="9 10">ATCC 53525</strain>
    </source>
</reference>
<evidence type="ECO:0000259" key="8">
    <source>
        <dbReference type="PROSITE" id="PS50850"/>
    </source>
</evidence>
<name>A0A0W7X3M6_9ACTN</name>
<sequence>MTHTPVHTPSTPSTPSHSPAHTPVRPAATLAVTGAATAVTLMAYCAPMVSLSDTAASLGTSLSAQAWLLNGAPLGLAALLLVAGSLADDYGRRRLFLAGTVGLGVTTALAALAHTTLLFTLARVAQGFAGAAILTSSLGLLAHAFPAGAGRIRAMGVWGACVSAGIAVASPFAGGLTMLADWRLPYAALGVVTLAVAAAAPRALTESRAPRAGRPDLAGAATLGLAMVALLAALTLGRDGWLRAPVGALLLAAALLTAAFGYVERRSATPMLDLGLLRRPPFLAATAGGLFTGFSVIGLFSYLPTVLQGANGMSPMSAAWLLAFWSGVSLVVALQARRLAGRVSARHQLAVGFVLHAVALLTMLGAVAAGSWVRLLPGLLLSGVGSGLLNAALPLLAVDSVPADRAAMGSGANNTARYLGSAAGVALMIAVSTASGSAPADLAHGADRALLVAAGLGVVAALSVVLLRERVRR</sequence>